<sequence>MIEAALYQVTHRESILMKFATRTCMTWLACLTTLSADGLDNIDKIKQCIDIKTEKNFYIEFYLNSKVFKQFIDKKTVSIVEIHCDTNGYNYGTSKCGISNVSTLFQLWHFKNVALAMSLRILDGSLLASQSIPTRDFGLLHYNGSLVITTIRPVALLTD</sequence>
<name>A0A0L0CFJ9_LUCCU</name>
<evidence type="ECO:0000313" key="2">
    <source>
        <dbReference type="Proteomes" id="UP000037069"/>
    </source>
</evidence>
<comment type="caution">
    <text evidence="1">The sequence shown here is derived from an EMBL/GenBank/DDBJ whole genome shotgun (WGS) entry which is preliminary data.</text>
</comment>
<proteinExistence type="predicted"/>
<protein>
    <submittedName>
        <fullName evidence="1">Uncharacterized protein</fullName>
    </submittedName>
</protein>
<dbReference type="AlphaFoldDB" id="A0A0L0CFJ9"/>
<organism evidence="1 2">
    <name type="scientific">Lucilia cuprina</name>
    <name type="common">Green bottle fly</name>
    <name type="synonym">Australian sheep blowfly</name>
    <dbReference type="NCBI Taxonomy" id="7375"/>
    <lineage>
        <taxon>Eukaryota</taxon>
        <taxon>Metazoa</taxon>
        <taxon>Ecdysozoa</taxon>
        <taxon>Arthropoda</taxon>
        <taxon>Hexapoda</taxon>
        <taxon>Insecta</taxon>
        <taxon>Pterygota</taxon>
        <taxon>Neoptera</taxon>
        <taxon>Endopterygota</taxon>
        <taxon>Diptera</taxon>
        <taxon>Brachycera</taxon>
        <taxon>Muscomorpha</taxon>
        <taxon>Oestroidea</taxon>
        <taxon>Calliphoridae</taxon>
        <taxon>Luciliinae</taxon>
        <taxon>Lucilia</taxon>
    </lineage>
</organism>
<gene>
    <name evidence="1" type="ORF">FF38_00603</name>
</gene>
<reference evidence="1 2" key="1">
    <citation type="journal article" date="2015" name="Nat. Commun.">
        <title>Lucilia cuprina genome unlocks parasitic fly biology to underpin future interventions.</title>
        <authorList>
            <person name="Anstead C.A."/>
            <person name="Korhonen P.K."/>
            <person name="Young N.D."/>
            <person name="Hall R.S."/>
            <person name="Jex A.R."/>
            <person name="Murali S.C."/>
            <person name="Hughes D.S."/>
            <person name="Lee S.F."/>
            <person name="Perry T."/>
            <person name="Stroehlein A.J."/>
            <person name="Ansell B.R."/>
            <person name="Breugelmans B."/>
            <person name="Hofmann A."/>
            <person name="Qu J."/>
            <person name="Dugan S."/>
            <person name="Lee S.L."/>
            <person name="Chao H."/>
            <person name="Dinh H."/>
            <person name="Han Y."/>
            <person name="Doddapaneni H.V."/>
            <person name="Worley K.C."/>
            <person name="Muzny D.M."/>
            <person name="Ioannidis P."/>
            <person name="Waterhouse R.M."/>
            <person name="Zdobnov E.M."/>
            <person name="James P.J."/>
            <person name="Bagnall N.H."/>
            <person name="Kotze A.C."/>
            <person name="Gibbs R.A."/>
            <person name="Richards S."/>
            <person name="Batterham P."/>
            <person name="Gasser R.B."/>
        </authorList>
    </citation>
    <scope>NUCLEOTIDE SEQUENCE [LARGE SCALE GENOMIC DNA]</scope>
    <source>
        <strain evidence="1 2">LS</strain>
        <tissue evidence="1">Full body</tissue>
    </source>
</reference>
<dbReference type="Proteomes" id="UP000037069">
    <property type="component" value="Unassembled WGS sequence"/>
</dbReference>
<evidence type="ECO:0000313" key="1">
    <source>
        <dbReference type="EMBL" id="KNC30269.1"/>
    </source>
</evidence>
<keyword evidence="2" id="KW-1185">Reference proteome</keyword>
<accession>A0A0L0CFJ9</accession>
<dbReference type="EMBL" id="JRES01000552">
    <property type="protein sequence ID" value="KNC30269.1"/>
    <property type="molecule type" value="Genomic_DNA"/>
</dbReference>